<dbReference type="Proteomes" id="UP001239994">
    <property type="component" value="Unassembled WGS sequence"/>
</dbReference>
<feature type="region of interest" description="Disordered" evidence="1">
    <location>
        <begin position="47"/>
        <end position="80"/>
    </location>
</feature>
<reference evidence="2" key="1">
    <citation type="submission" date="2023-03" db="EMBL/GenBank/DDBJ databases">
        <title>Electrophorus voltai genome.</title>
        <authorList>
            <person name="Bian C."/>
        </authorList>
    </citation>
    <scope>NUCLEOTIDE SEQUENCE</scope>
    <source>
        <strain evidence="2">CB-2022</strain>
        <tissue evidence="2">Muscle</tissue>
    </source>
</reference>
<protein>
    <submittedName>
        <fullName evidence="2">Uncharacterized protein</fullName>
    </submittedName>
</protein>
<comment type="caution">
    <text evidence="2">The sequence shown here is derived from an EMBL/GenBank/DDBJ whole genome shotgun (WGS) entry which is preliminary data.</text>
</comment>
<evidence type="ECO:0000256" key="1">
    <source>
        <dbReference type="SAM" id="MobiDB-lite"/>
    </source>
</evidence>
<dbReference type="AlphaFoldDB" id="A0AAD8ZFW5"/>
<gene>
    <name evidence="2" type="ORF">P4O66_008694</name>
</gene>
<dbReference type="EMBL" id="JAROKS010000014">
    <property type="protein sequence ID" value="KAK1797318.1"/>
    <property type="molecule type" value="Genomic_DNA"/>
</dbReference>
<evidence type="ECO:0000313" key="3">
    <source>
        <dbReference type="Proteomes" id="UP001239994"/>
    </source>
</evidence>
<accession>A0AAD8ZFW5</accession>
<evidence type="ECO:0000313" key="2">
    <source>
        <dbReference type="EMBL" id="KAK1797318.1"/>
    </source>
</evidence>
<name>A0AAD8ZFW5_9TELE</name>
<organism evidence="2 3">
    <name type="scientific">Electrophorus voltai</name>
    <dbReference type="NCBI Taxonomy" id="2609070"/>
    <lineage>
        <taxon>Eukaryota</taxon>
        <taxon>Metazoa</taxon>
        <taxon>Chordata</taxon>
        <taxon>Craniata</taxon>
        <taxon>Vertebrata</taxon>
        <taxon>Euteleostomi</taxon>
        <taxon>Actinopterygii</taxon>
        <taxon>Neopterygii</taxon>
        <taxon>Teleostei</taxon>
        <taxon>Ostariophysi</taxon>
        <taxon>Gymnotiformes</taxon>
        <taxon>Gymnotoidei</taxon>
        <taxon>Gymnotidae</taxon>
        <taxon>Electrophorus</taxon>
    </lineage>
</organism>
<sequence length="80" mass="8513">MADFCGSSLNPSNHTFTVQALHSPIRLLTAKRLPTLPPIVPRVGEECRTAGSRSHAPAPRPSTPGTVQVCRVGRQRSSPG</sequence>
<proteinExistence type="predicted"/>
<keyword evidence="3" id="KW-1185">Reference proteome</keyword>